<protein>
    <submittedName>
        <fullName evidence="1">Uncharacterized protein</fullName>
    </submittedName>
</protein>
<reference evidence="1 2" key="1">
    <citation type="journal article" date="2021" name="Elife">
        <title>Chloroplast acquisition without the gene transfer in kleptoplastic sea slugs, Plakobranchus ocellatus.</title>
        <authorList>
            <person name="Maeda T."/>
            <person name="Takahashi S."/>
            <person name="Yoshida T."/>
            <person name="Shimamura S."/>
            <person name="Takaki Y."/>
            <person name="Nagai Y."/>
            <person name="Toyoda A."/>
            <person name="Suzuki Y."/>
            <person name="Arimoto A."/>
            <person name="Ishii H."/>
            <person name="Satoh N."/>
            <person name="Nishiyama T."/>
            <person name="Hasebe M."/>
            <person name="Maruyama T."/>
            <person name="Minagawa J."/>
            <person name="Obokata J."/>
            <person name="Shigenobu S."/>
        </authorList>
    </citation>
    <scope>NUCLEOTIDE SEQUENCE [LARGE SCALE GENOMIC DNA]</scope>
</reference>
<keyword evidence="2" id="KW-1185">Reference proteome</keyword>
<dbReference type="Proteomes" id="UP000762676">
    <property type="component" value="Unassembled WGS sequence"/>
</dbReference>
<comment type="caution">
    <text evidence="1">The sequence shown here is derived from an EMBL/GenBank/DDBJ whole genome shotgun (WGS) entry which is preliminary data.</text>
</comment>
<accession>A0AAV4EV17</accession>
<organism evidence="1 2">
    <name type="scientific">Elysia marginata</name>
    <dbReference type="NCBI Taxonomy" id="1093978"/>
    <lineage>
        <taxon>Eukaryota</taxon>
        <taxon>Metazoa</taxon>
        <taxon>Spiralia</taxon>
        <taxon>Lophotrochozoa</taxon>
        <taxon>Mollusca</taxon>
        <taxon>Gastropoda</taxon>
        <taxon>Heterobranchia</taxon>
        <taxon>Euthyneura</taxon>
        <taxon>Panpulmonata</taxon>
        <taxon>Sacoglossa</taxon>
        <taxon>Placobranchoidea</taxon>
        <taxon>Plakobranchidae</taxon>
        <taxon>Elysia</taxon>
    </lineage>
</organism>
<dbReference type="AlphaFoldDB" id="A0AAV4EV17"/>
<name>A0AAV4EV17_9GAST</name>
<gene>
    <name evidence="1" type="ORF">ElyMa_001910900</name>
</gene>
<evidence type="ECO:0000313" key="1">
    <source>
        <dbReference type="EMBL" id="GFR63996.1"/>
    </source>
</evidence>
<sequence length="245" mass="27477">MVLTYISQQDHVPFGRTPISGAFLLADCAPLCVARHGKILSSSNKTLTHFTHFEKKCGRKNTDDPPGIPAAESNLPTSCEEPTKLEIRKAIISLRNWKAAGPDCISVEAIKSDLETSMDVLHSLIVKIWEKEKCQTSGKKNKSPSYVKTEISETNNNRVIMLLSVSGKMLNKVLLDRMKEVANSHVTNRQGSAKTDSVLNESHAHASSKNNRWNIARLFILTLMNFKRRLIVWIDTHYGIPDKIR</sequence>
<proteinExistence type="predicted"/>
<evidence type="ECO:0000313" key="2">
    <source>
        <dbReference type="Proteomes" id="UP000762676"/>
    </source>
</evidence>
<dbReference type="EMBL" id="BMAT01003871">
    <property type="protein sequence ID" value="GFR63996.1"/>
    <property type="molecule type" value="Genomic_DNA"/>
</dbReference>